<keyword evidence="2" id="KW-0677">Repeat</keyword>
<dbReference type="Gene3D" id="2.120.10.80">
    <property type="entry name" value="Kelch-type beta propeller"/>
    <property type="match status" value="1"/>
</dbReference>
<feature type="compositionally biased region" description="Polar residues" evidence="4">
    <location>
        <begin position="11"/>
        <end position="20"/>
    </location>
</feature>
<accession>A0A8J6CF25</accession>
<dbReference type="CDD" id="cd00041">
    <property type="entry name" value="CUB"/>
    <property type="match status" value="1"/>
</dbReference>
<dbReference type="InterPro" id="IPR015915">
    <property type="entry name" value="Kelch-typ_b-propeller"/>
</dbReference>
<dbReference type="SMART" id="SM00042">
    <property type="entry name" value="CUB"/>
    <property type="match status" value="1"/>
</dbReference>
<gene>
    <name evidence="7" type="ORF">KFE25_000871</name>
</gene>
<dbReference type="Pfam" id="PF00431">
    <property type="entry name" value="CUB"/>
    <property type="match status" value="1"/>
</dbReference>
<organism evidence="7 8">
    <name type="scientific">Diacronema lutheri</name>
    <name type="common">Unicellular marine alga</name>
    <name type="synonym">Monochrysis lutheri</name>
    <dbReference type="NCBI Taxonomy" id="2081491"/>
    <lineage>
        <taxon>Eukaryota</taxon>
        <taxon>Haptista</taxon>
        <taxon>Haptophyta</taxon>
        <taxon>Pavlovophyceae</taxon>
        <taxon>Pavlovales</taxon>
        <taxon>Pavlovaceae</taxon>
        <taxon>Diacronema</taxon>
    </lineage>
</organism>
<evidence type="ECO:0000259" key="6">
    <source>
        <dbReference type="PROSITE" id="PS01180"/>
    </source>
</evidence>
<keyword evidence="5" id="KW-1133">Transmembrane helix</keyword>
<feature type="region of interest" description="Disordered" evidence="4">
    <location>
        <begin position="994"/>
        <end position="1189"/>
    </location>
</feature>
<dbReference type="OMA" id="DEAFISW"/>
<evidence type="ECO:0000256" key="4">
    <source>
        <dbReference type="SAM" id="MobiDB-lite"/>
    </source>
</evidence>
<keyword evidence="3" id="KW-1015">Disulfide bond</keyword>
<dbReference type="InterPro" id="IPR000859">
    <property type="entry name" value="CUB_dom"/>
</dbReference>
<dbReference type="SUPFAM" id="SSF117281">
    <property type="entry name" value="Kelch motif"/>
    <property type="match status" value="1"/>
</dbReference>
<dbReference type="PROSITE" id="PS01180">
    <property type="entry name" value="CUB"/>
    <property type="match status" value="1"/>
</dbReference>
<reference evidence="7" key="1">
    <citation type="submission" date="2021-05" db="EMBL/GenBank/DDBJ databases">
        <title>The genome of the haptophyte Pavlova lutheri (Diacronema luteri, Pavlovales) - a model for lipid biosynthesis in eukaryotic algae.</title>
        <authorList>
            <person name="Hulatt C.J."/>
            <person name="Posewitz M.C."/>
        </authorList>
    </citation>
    <scope>NUCLEOTIDE SEQUENCE</scope>
    <source>
        <strain evidence="7">NIVA-4/92</strain>
    </source>
</reference>
<dbReference type="SMART" id="SM01411">
    <property type="entry name" value="Ephrin_rec_like"/>
    <property type="match status" value="1"/>
</dbReference>
<dbReference type="SUPFAM" id="SSF49854">
    <property type="entry name" value="Spermadhesin, CUB domain"/>
    <property type="match status" value="1"/>
</dbReference>
<feature type="region of interest" description="Disordered" evidence="4">
    <location>
        <begin position="812"/>
        <end position="877"/>
    </location>
</feature>
<dbReference type="AlphaFoldDB" id="A0A8J6CF25"/>
<dbReference type="Gene3D" id="2.60.120.290">
    <property type="entry name" value="Spermadhesin, CUB domain"/>
    <property type="match status" value="1"/>
</dbReference>
<sequence>MADEAFISWEESGSTASPSPRSLPALAHQRVLGPSGTAEYHAWLYGGLEPSLATSDELWRYDMAAGEWAQRTAIGDVPAGCHGCALVAPSSTALFLLMGASASGAPVRTVHRLDVSGALTWSLVTNSGPVARTGHTATAVEGGAAIVLIGGKAADGSTHNDVWRFDVSSASWAELNVSGAAPAARAAHSATAITETLVAVLAGRGANGEPLADLHLLDLSQRTWRAVSAMGGRAPAARSAHAAALVGRFLVVMHGLSAGAEPLADTWSADAFALLSGEADWRRAAAADAASAPAARWGHAAVGFGGQMLAYGGMATGTSASSKRDTWLLRPTCSGVRTLSVSSGVLTDGVGGYSQSLACAWLVAPSAPNVVVELTMLESELSDEADRVAAYDGASTDARLLLSHSGRALPATVASTGGSLFVTLTTGQLGAGHGFRAAWRAICAAGYEPEADGACVACKPGMFKARAGSHRCAACGVRAFTAGEGATECSACPRGSTAQTEEAGEASACKCDRGLYRRAGACVACELGATCAGGSSIEPRRGWCESSEGARTYEHCCEEAECSGGRDGVCAPGVRTMGLGAPGADPTPCATRVVAFSTLLRGRVWLAGEAWAALSAAVVLFLALAFGAGVVLGWRRASALIERRVVPVVGTASTIGPATEHSDQRPFARDVWASQAKASAPAETHQGGHLPGDEVVGLEQGALEPVITPRAGWAYDARHAAHKYAAPVAASRPAASRSASARRMAAAPAAAAPAASAPAAAAPVAVTRAVVAPAAAAPVAVTRAVVAPAAVAPAVVAPAAVAPVVAGAASARARTEPSDLVLESLEAPPPPRMPPRAPLPLRTPPQAKPPPTFGDRYGGYGGLHSQPPTAGLAPAAPSGNIAAAEPLSDAELLELSSYLASSAPLDGSYGGLGGLGLGGGGGGAQYGGGDMRSGGLGLQPYQPGVAAYGNYAPNPSLNALNSMPAYLAAMAMLNPGDAIGGGLSAPQPLADWNTSFGADAANEGRGGGQVTSHRPHDSDGDMLDSDGDDGERTQQVPRESATSRDREKARSDKEGADKGERDKSDKRESKSDKDKDRPDKRDDKDGDKVKADKKDRERDRSDRPEKREGKSDKDKDKSNKRDDKDGDKDKADKKDRERDKSNRLDKREGKSDKEGKEDKRERDKDNDGGKGSKSRSDDKISRSKSSKRE</sequence>
<dbReference type="PANTHER" id="PTHR46228:SF2">
    <property type="entry name" value="KELCH REPEAT PROTEIN (AFU_ORTHOLOGUE AFUA_4G14350)"/>
    <property type="match status" value="1"/>
</dbReference>
<dbReference type="PANTHER" id="PTHR46228">
    <property type="entry name" value="KELCH DOMAIN-CONTAINING PROTEIN"/>
    <property type="match status" value="1"/>
</dbReference>
<evidence type="ECO:0000313" key="7">
    <source>
        <dbReference type="EMBL" id="KAG8467555.1"/>
    </source>
</evidence>
<dbReference type="Proteomes" id="UP000751190">
    <property type="component" value="Unassembled WGS sequence"/>
</dbReference>
<feature type="transmembrane region" description="Helical" evidence="5">
    <location>
        <begin position="610"/>
        <end position="634"/>
    </location>
</feature>
<evidence type="ECO:0000256" key="1">
    <source>
        <dbReference type="ARBA" id="ARBA00022441"/>
    </source>
</evidence>
<keyword evidence="8" id="KW-1185">Reference proteome</keyword>
<keyword evidence="5" id="KW-0812">Transmembrane</keyword>
<feature type="domain" description="CUB" evidence="6">
    <location>
        <begin position="333"/>
        <end position="442"/>
    </location>
</feature>
<keyword evidence="5" id="KW-0472">Membrane</keyword>
<dbReference type="EMBL" id="JAGTXO010000006">
    <property type="protein sequence ID" value="KAG8467555.1"/>
    <property type="molecule type" value="Genomic_DNA"/>
</dbReference>
<feature type="region of interest" description="Disordered" evidence="4">
    <location>
        <begin position="1"/>
        <end position="22"/>
    </location>
</feature>
<dbReference type="Pfam" id="PF07699">
    <property type="entry name" value="Ephrin_rec_like"/>
    <property type="match status" value="1"/>
</dbReference>
<name>A0A8J6CF25_DIALT</name>
<evidence type="ECO:0000313" key="8">
    <source>
        <dbReference type="Proteomes" id="UP000751190"/>
    </source>
</evidence>
<dbReference type="OrthoDB" id="9998912at2759"/>
<evidence type="ECO:0000256" key="3">
    <source>
        <dbReference type="ARBA" id="ARBA00023157"/>
    </source>
</evidence>
<feature type="compositionally biased region" description="Basic and acidic residues" evidence="4">
    <location>
        <begin position="1041"/>
        <end position="1189"/>
    </location>
</feature>
<proteinExistence type="predicted"/>
<evidence type="ECO:0000256" key="5">
    <source>
        <dbReference type="SAM" id="Phobius"/>
    </source>
</evidence>
<comment type="caution">
    <text evidence="7">The sequence shown here is derived from an EMBL/GenBank/DDBJ whole genome shotgun (WGS) entry which is preliminary data.</text>
</comment>
<keyword evidence="1" id="KW-0880">Kelch repeat</keyword>
<dbReference type="InterPro" id="IPR009030">
    <property type="entry name" value="Growth_fac_rcpt_cys_sf"/>
</dbReference>
<dbReference type="Pfam" id="PF24681">
    <property type="entry name" value="Kelch_KLHDC2_KLHL20_DRC7"/>
    <property type="match status" value="1"/>
</dbReference>
<dbReference type="SUPFAM" id="SSF57184">
    <property type="entry name" value="Growth factor receptor domain"/>
    <property type="match status" value="1"/>
</dbReference>
<feature type="compositionally biased region" description="Pro residues" evidence="4">
    <location>
        <begin position="827"/>
        <end position="852"/>
    </location>
</feature>
<dbReference type="Gene3D" id="2.10.50.10">
    <property type="entry name" value="Tumor Necrosis Factor Receptor, subunit A, domain 2"/>
    <property type="match status" value="1"/>
</dbReference>
<dbReference type="InterPro" id="IPR011641">
    <property type="entry name" value="Tyr-kin_ephrin_A/B_rcpt-like"/>
</dbReference>
<evidence type="ECO:0000256" key="2">
    <source>
        <dbReference type="ARBA" id="ARBA00022737"/>
    </source>
</evidence>
<dbReference type="InterPro" id="IPR035914">
    <property type="entry name" value="Sperma_CUB_dom_sf"/>
</dbReference>
<feature type="compositionally biased region" description="Acidic residues" evidence="4">
    <location>
        <begin position="1020"/>
        <end position="1029"/>
    </location>
</feature>
<protein>
    <recommendedName>
        <fullName evidence="6">CUB domain-containing protein</fullName>
    </recommendedName>
</protein>